<evidence type="ECO:0000313" key="7">
    <source>
        <dbReference type="EMBL" id="VEU45063.1"/>
    </source>
</evidence>
<reference evidence="7 8" key="1">
    <citation type="submission" date="2019-01" db="EMBL/GenBank/DDBJ databases">
        <authorList>
            <person name="Ferrante I. M."/>
        </authorList>
    </citation>
    <scope>NUCLEOTIDE SEQUENCE [LARGE SCALE GENOMIC DNA]</scope>
    <source>
        <strain evidence="7 8">B856</strain>
    </source>
</reference>
<feature type="region of interest" description="Disordered" evidence="5">
    <location>
        <begin position="1"/>
        <end position="23"/>
    </location>
</feature>
<dbReference type="OrthoDB" id="7933078at2759"/>
<feature type="transmembrane region" description="Helical" evidence="6">
    <location>
        <begin position="391"/>
        <end position="413"/>
    </location>
</feature>
<evidence type="ECO:0000256" key="5">
    <source>
        <dbReference type="SAM" id="MobiDB-lite"/>
    </source>
</evidence>
<keyword evidence="3 6" id="KW-1133">Transmembrane helix</keyword>
<feature type="transmembrane region" description="Helical" evidence="6">
    <location>
        <begin position="320"/>
        <end position="339"/>
    </location>
</feature>
<dbReference type="Proteomes" id="UP000291116">
    <property type="component" value="Unassembled WGS sequence"/>
</dbReference>
<feature type="compositionally biased region" description="Low complexity" evidence="5">
    <location>
        <begin position="1"/>
        <end position="17"/>
    </location>
</feature>
<protein>
    <recommendedName>
        <fullName evidence="9">BI1-like protein</fullName>
    </recommendedName>
</protein>
<keyword evidence="2 6" id="KW-0812">Transmembrane</keyword>
<accession>A0A448ZSX8</accession>
<sequence length="419" mass="45385">MDARATQTTATTKATTTSPSFASDRRRLRRQWFSGALPLWPLPSPRAASSLVLLAVLLISASGASARTPGAARPWMPKRPEGTATVATPLGGRVLPAPATNPTGLLLGRLRGGSSLGGSSSGRRPFSVRPAPRPRGNPFGNSRDRAPGSVRNPGLEPQEQSYGDEQEEDVKEVIDAFLTRDSRNSFIARVYGILSVQLGFTALVCLLFGTYPPLTNIYVLDSLTGRASPFVLVPLAGVFLSTIAWFRVAASPRARQKSPNKWWWLAIFTAGEAVSIGALSSLYKLRSVVTAMGATALATVTVSVYTIAQKNSKYDLSQWGATLSSWATILLVYLMIGLAQEAGWLPRGFLPFSHVLCSVFSTCLFSLFLAYHTKLIVGGKHAKYRMNEKDYVFGAMALYVDIVNIFLNILALIGEERER</sequence>
<evidence type="ECO:0000256" key="1">
    <source>
        <dbReference type="ARBA" id="ARBA00004141"/>
    </source>
</evidence>
<feature type="transmembrane region" description="Helical" evidence="6">
    <location>
        <begin position="262"/>
        <end position="283"/>
    </location>
</feature>
<feature type="transmembrane region" description="Helical" evidence="6">
    <location>
        <begin position="351"/>
        <end position="371"/>
    </location>
</feature>
<dbReference type="Pfam" id="PF01027">
    <property type="entry name" value="Bax1-I"/>
    <property type="match status" value="1"/>
</dbReference>
<keyword evidence="4 6" id="KW-0472">Membrane</keyword>
<keyword evidence="8" id="KW-1185">Reference proteome</keyword>
<feature type="region of interest" description="Disordered" evidence="5">
    <location>
        <begin position="66"/>
        <end position="168"/>
    </location>
</feature>
<gene>
    <name evidence="7" type="ORF">PSNMU_V1.4_AUG-EV-PASAV3_0122130</name>
</gene>
<name>A0A448ZSX8_9STRA</name>
<dbReference type="AlphaFoldDB" id="A0A448ZSX8"/>
<dbReference type="GO" id="GO:0016020">
    <property type="term" value="C:membrane"/>
    <property type="evidence" value="ECO:0007669"/>
    <property type="project" value="UniProtKB-SubCell"/>
</dbReference>
<evidence type="ECO:0000256" key="4">
    <source>
        <dbReference type="ARBA" id="ARBA00023136"/>
    </source>
</evidence>
<evidence type="ECO:0000256" key="2">
    <source>
        <dbReference type="ARBA" id="ARBA00022692"/>
    </source>
</evidence>
<proteinExistence type="predicted"/>
<feature type="compositionally biased region" description="Gly residues" evidence="5">
    <location>
        <begin position="110"/>
        <end position="120"/>
    </location>
</feature>
<evidence type="ECO:0000256" key="6">
    <source>
        <dbReference type="SAM" id="Phobius"/>
    </source>
</evidence>
<dbReference type="PANTHER" id="PTHR23291">
    <property type="entry name" value="BAX INHIBITOR-RELATED"/>
    <property type="match status" value="1"/>
</dbReference>
<feature type="transmembrane region" description="Helical" evidence="6">
    <location>
        <begin position="190"/>
        <end position="211"/>
    </location>
</feature>
<dbReference type="EMBL" id="CAACVS010000683">
    <property type="protein sequence ID" value="VEU45063.1"/>
    <property type="molecule type" value="Genomic_DNA"/>
</dbReference>
<evidence type="ECO:0000256" key="3">
    <source>
        <dbReference type="ARBA" id="ARBA00022989"/>
    </source>
</evidence>
<comment type="subcellular location">
    <subcellularLocation>
        <location evidence="1">Membrane</location>
        <topology evidence="1">Multi-pass membrane protein</topology>
    </subcellularLocation>
</comment>
<dbReference type="PANTHER" id="PTHR23291:SF50">
    <property type="entry name" value="PROTEIN LIFEGUARD 4"/>
    <property type="match status" value="1"/>
</dbReference>
<organism evidence="7 8">
    <name type="scientific">Pseudo-nitzschia multistriata</name>
    <dbReference type="NCBI Taxonomy" id="183589"/>
    <lineage>
        <taxon>Eukaryota</taxon>
        <taxon>Sar</taxon>
        <taxon>Stramenopiles</taxon>
        <taxon>Ochrophyta</taxon>
        <taxon>Bacillariophyta</taxon>
        <taxon>Bacillariophyceae</taxon>
        <taxon>Bacillariophycidae</taxon>
        <taxon>Bacillariales</taxon>
        <taxon>Bacillariaceae</taxon>
        <taxon>Pseudo-nitzschia</taxon>
    </lineage>
</organism>
<evidence type="ECO:0008006" key="9">
    <source>
        <dbReference type="Google" id="ProtNLM"/>
    </source>
</evidence>
<feature type="transmembrane region" description="Helical" evidence="6">
    <location>
        <begin position="231"/>
        <end position="250"/>
    </location>
</feature>
<dbReference type="InterPro" id="IPR006214">
    <property type="entry name" value="Bax_inhibitor_1-related"/>
</dbReference>
<evidence type="ECO:0000313" key="8">
    <source>
        <dbReference type="Proteomes" id="UP000291116"/>
    </source>
</evidence>
<feature type="transmembrane region" description="Helical" evidence="6">
    <location>
        <begin position="289"/>
        <end position="308"/>
    </location>
</feature>